<dbReference type="Proteomes" id="UP000652427">
    <property type="component" value="Unassembled WGS sequence"/>
</dbReference>
<name>A0ABX2N366_9SPHN</name>
<reference evidence="4 5" key="1">
    <citation type="submission" date="2020-06" db="EMBL/GenBank/DDBJ databases">
        <authorList>
            <person name="Kim S.-J."/>
            <person name="Park S.-J."/>
        </authorList>
    </citation>
    <scope>NUCLEOTIDE SEQUENCE [LARGE SCALE GENOMIC DNA]</scope>
    <source>
        <strain evidence="4 5">SW-151</strain>
    </source>
</reference>
<keyword evidence="5" id="KW-1185">Reference proteome</keyword>
<dbReference type="Pfam" id="PF00106">
    <property type="entry name" value="adh_short"/>
    <property type="match status" value="1"/>
</dbReference>
<dbReference type="InterPro" id="IPR051687">
    <property type="entry name" value="Peroxisomal_Beta-Oxidation"/>
</dbReference>
<dbReference type="PRINTS" id="PR00080">
    <property type="entry name" value="SDRFAMILY"/>
</dbReference>
<evidence type="ECO:0000313" key="5">
    <source>
        <dbReference type="Proteomes" id="UP000652427"/>
    </source>
</evidence>
<dbReference type="PRINTS" id="PR00081">
    <property type="entry name" value="GDHRDH"/>
</dbReference>
<dbReference type="InterPro" id="IPR002347">
    <property type="entry name" value="SDR_fam"/>
</dbReference>
<evidence type="ECO:0000313" key="4">
    <source>
        <dbReference type="EMBL" id="NVD28156.1"/>
    </source>
</evidence>
<dbReference type="InterPro" id="IPR020904">
    <property type="entry name" value="Sc_DH/Rdtase_CS"/>
</dbReference>
<keyword evidence="2" id="KW-0560">Oxidoreductase</keyword>
<gene>
    <name evidence="4" type="ORF">HUO14_09590</name>
</gene>
<accession>A0ABX2N366</accession>
<dbReference type="PANTHER" id="PTHR45024:SF2">
    <property type="entry name" value="SCP2 DOMAIN-CONTAINING PROTEIN"/>
    <property type="match status" value="1"/>
</dbReference>
<protein>
    <submittedName>
        <fullName evidence="4">SDR family NAD(P)-dependent oxidoreductase</fullName>
    </submittedName>
</protein>
<comment type="similarity">
    <text evidence="1 3">Belongs to the short-chain dehydrogenases/reductases (SDR) family.</text>
</comment>
<dbReference type="PANTHER" id="PTHR45024">
    <property type="entry name" value="DEHYDROGENASES, SHORT CHAIN"/>
    <property type="match status" value="1"/>
</dbReference>
<evidence type="ECO:0000256" key="1">
    <source>
        <dbReference type="ARBA" id="ARBA00006484"/>
    </source>
</evidence>
<dbReference type="InterPro" id="IPR036291">
    <property type="entry name" value="NAD(P)-bd_dom_sf"/>
</dbReference>
<dbReference type="CDD" id="cd05233">
    <property type="entry name" value="SDR_c"/>
    <property type="match status" value="1"/>
</dbReference>
<dbReference type="SUPFAM" id="SSF51735">
    <property type="entry name" value="NAD(P)-binding Rossmann-fold domains"/>
    <property type="match status" value="1"/>
</dbReference>
<evidence type="ECO:0000256" key="3">
    <source>
        <dbReference type="RuleBase" id="RU000363"/>
    </source>
</evidence>
<sequence>MTKQRTALVTGAGKGLGAAFARGLAADGSAVMVNNRSHDGQPSSAKQIADSLTARGFTASHDNHAVDGNGAADAIIGHAVETWGGLDILVLNAGITGPAAKVGALTDADIRAVMEINFHANTALVDAALPHLIASPAGRIVFIASSAGLYGVRGRASYAASKGALIAYARTLADELARTSVRVNILAPYAATNMTAGQGEELNDVLHPDKAAAAAVWLSRPECQRTGEIWIAGGDYFCRAAATESTGGGAPDATADWFGENVEQLSAIGNGREHSGAEAAFGDFFDRLKNISTE</sequence>
<dbReference type="PROSITE" id="PS00061">
    <property type="entry name" value="ADH_SHORT"/>
    <property type="match status" value="1"/>
</dbReference>
<evidence type="ECO:0000256" key="2">
    <source>
        <dbReference type="ARBA" id="ARBA00023002"/>
    </source>
</evidence>
<organism evidence="4 5">
    <name type="scientific">Parasphingorhabdus flavimaris</name>
    <dbReference type="NCBI Taxonomy" id="266812"/>
    <lineage>
        <taxon>Bacteria</taxon>
        <taxon>Pseudomonadati</taxon>
        <taxon>Pseudomonadota</taxon>
        <taxon>Alphaproteobacteria</taxon>
        <taxon>Sphingomonadales</taxon>
        <taxon>Sphingomonadaceae</taxon>
        <taxon>Parasphingorhabdus</taxon>
    </lineage>
</organism>
<dbReference type="RefSeq" id="WP_176279689.1">
    <property type="nucleotide sequence ID" value="NZ_JABWMH010000003.1"/>
</dbReference>
<comment type="caution">
    <text evidence="4">The sequence shown here is derived from an EMBL/GenBank/DDBJ whole genome shotgun (WGS) entry which is preliminary data.</text>
</comment>
<dbReference type="EMBL" id="JABWMH010000003">
    <property type="protein sequence ID" value="NVD28156.1"/>
    <property type="molecule type" value="Genomic_DNA"/>
</dbReference>
<dbReference type="Gene3D" id="3.40.50.720">
    <property type="entry name" value="NAD(P)-binding Rossmann-like Domain"/>
    <property type="match status" value="1"/>
</dbReference>
<proteinExistence type="inferred from homology"/>